<organism evidence="2 3">
    <name type="scientific">Candidatus Copromonas faecavium</name>
    <name type="common">nom. illeg.</name>
    <dbReference type="NCBI Taxonomy" id="2840740"/>
    <lineage>
        <taxon>Bacteria</taxon>
        <taxon>Bacillati</taxon>
        <taxon>Bacillota</taxon>
        <taxon>Clostridia</taxon>
        <taxon>Lachnospirales</taxon>
        <taxon>Lachnospiraceae</taxon>
        <taxon>Candidatus Copromonas (nom. illeg.)</taxon>
    </lineage>
</organism>
<gene>
    <name evidence="2" type="ORF">IAB28_10145</name>
</gene>
<dbReference type="EMBL" id="DVGC01000058">
    <property type="protein sequence ID" value="HIR06306.1"/>
    <property type="molecule type" value="Genomic_DNA"/>
</dbReference>
<feature type="chain" id="PRO_5039424244" evidence="1">
    <location>
        <begin position="25"/>
        <end position="171"/>
    </location>
</feature>
<protein>
    <submittedName>
        <fullName evidence="2">Uncharacterized protein</fullName>
    </submittedName>
</protein>
<comment type="caution">
    <text evidence="2">The sequence shown here is derived from an EMBL/GenBank/DDBJ whole genome shotgun (WGS) entry which is preliminary data.</text>
</comment>
<dbReference type="AlphaFoldDB" id="A0A9D1A582"/>
<accession>A0A9D1A582</accession>
<reference evidence="2" key="2">
    <citation type="journal article" date="2021" name="PeerJ">
        <title>Extensive microbial diversity within the chicken gut microbiome revealed by metagenomics and culture.</title>
        <authorList>
            <person name="Gilroy R."/>
            <person name="Ravi A."/>
            <person name="Getino M."/>
            <person name="Pursley I."/>
            <person name="Horton D.L."/>
            <person name="Alikhan N.F."/>
            <person name="Baker D."/>
            <person name="Gharbi K."/>
            <person name="Hall N."/>
            <person name="Watson M."/>
            <person name="Adriaenssens E.M."/>
            <person name="Foster-Nyarko E."/>
            <person name="Jarju S."/>
            <person name="Secka A."/>
            <person name="Antonio M."/>
            <person name="Oren A."/>
            <person name="Chaudhuri R.R."/>
            <person name="La Ragione R."/>
            <person name="Hildebrand F."/>
            <person name="Pallen M.J."/>
        </authorList>
    </citation>
    <scope>NUCLEOTIDE SEQUENCE</scope>
    <source>
        <strain evidence="2">CHK180-2868</strain>
    </source>
</reference>
<keyword evidence="1" id="KW-0732">Signal</keyword>
<evidence type="ECO:0000256" key="1">
    <source>
        <dbReference type="SAM" id="SignalP"/>
    </source>
</evidence>
<dbReference type="Proteomes" id="UP000824250">
    <property type="component" value="Unassembled WGS sequence"/>
</dbReference>
<sequence length="171" mass="19190">MKKLKQLFCFTTIFAMLFSFSALAASVNGTITSERRGSVPSKCVKNIEDETRSVLRGNIISTGIVDIRDNGDGTLYLCIETYAHKNVDRIAQTLYLDQWNNSLNDWVQIEDWEFETTKSENGGELYSYTVELEVDGCAVNREYRARGLHLVRLGSQTETLSSGTDGVELTN</sequence>
<reference evidence="2" key="1">
    <citation type="submission" date="2020-10" db="EMBL/GenBank/DDBJ databases">
        <authorList>
            <person name="Gilroy R."/>
        </authorList>
    </citation>
    <scope>NUCLEOTIDE SEQUENCE</scope>
    <source>
        <strain evidence="2">CHK180-2868</strain>
    </source>
</reference>
<feature type="signal peptide" evidence="1">
    <location>
        <begin position="1"/>
        <end position="24"/>
    </location>
</feature>
<evidence type="ECO:0000313" key="3">
    <source>
        <dbReference type="Proteomes" id="UP000824250"/>
    </source>
</evidence>
<proteinExistence type="predicted"/>
<evidence type="ECO:0000313" key="2">
    <source>
        <dbReference type="EMBL" id="HIR06306.1"/>
    </source>
</evidence>
<name>A0A9D1A582_9FIRM</name>